<dbReference type="RefSeq" id="WP_307433833.1">
    <property type="nucleotide sequence ID" value="NZ_JAUSVK010000001.1"/>
</dbReference>
<gene>
    <name evidence="3" type="ORF">J3R73_005079</name>
</gene>
<dbReference type="Proteomes" id="UP001237448">
    <property type="component" value="Unassembled WGS sequence"/>
</dbReference>
<feature type="domain" description="CHRD" evidence="2">
    <location>
        <begin position="27"/>
        <end position="145"/>
    </location>
</feature>
<protein>
    <recommendedName>
        <fullName evidence="2">CHRD domain-containing protein</fullName>
    </recommendedName>
</protein>
<dbReference type="PROSITE" id="PS50933">
    <property type="entry name" value="CHRD"/>
    <property type="match status" value="1"/>
</dbReference>
<reference evidence="3 4" key="1">
    <citation type="submission" date="2023-07" db="EMBL/GenBank/DDBJ databases">
        <title>Genomic Encyclopedia of Type Strains, Phase IV (KMG-IV): sequencing the most valuable type-strain genomes for metagenomic binning, comparative biology and taxonomic classification.</title>
        <authorList>
            <person name="Goeker M."/>
        </authorList>
    </citation>
    <scope>NUCLEOTIDE SEQUENCE [LARGE SCALE GENOMIC DNA]</scope>
    <source>
        <strain evidence="3 4">DSM 5896</strain>
    </source>
</reference>
<sequence length="145" mass="14814">MPSLQRFAVLPALGLSLGLLSGPAFADVVKYKADLSGPGEHPATASKGTGRIEASYDSTTKKLTWSGSYSGLTGPETAAHFHGPAPVGANAGVMVPVDAKASPFKGSATLSNEQAKAFADGLVYFNIHTAQNKAGEIRGQMAPGK</sequence>
<dbReference type="Pfam" id="PF07452">
    <property type="entry name" value="CHRD"/>
    <property type="match status" value="1"/>
</dbReference>
<feature type="signal peptide" evidence="1">
    <location>
        <begin position="1"/>
        <end position="26"/>
    </location>
</feature>
<organism evidence="3 4">
    <name type="scientific">Labrys monachus</name>
    <dbReference type="NCBI Taxonomy" id="217067"/>
    <lineage>
        <taxon>Bacteria</taxon>
        <taxon>Pseudomonadati</taxon>
        <taxon>Pseudomonadota</taxon>
        <taxon>Alphaproteobacteria</taxon>
        <taxon>Hyphomicrobiales</taxon>
        <taxon>Xanthobacteraceae</taxon>
        <taxon>Labrys</taxon>
    </lineage>
</organism>
<comment type="caution">
    <text evidence="3">The sequence shown here is derived from an EMBL/GenBank/DDBJ whole genome shotgun (WGS) entry which is preliminary data.</text>
</comment>
<keyword evidence="4" id="KW-1185">Reference proteome</keyword>
<evidence type="ECO:0000256" key="1">
    <source>
        <dbReference type="SAM" id="SignalP"/>
    </source>
</evidence>
<dbReference type="EMBL" id="JAUSVK010000001">
    <property type="protein sequence ID" value="MDQ0395287.1"/>
    <property type="molecule type" value="Genomic_DNA"/>
</dbReference>
<name>A0ABU0FKZ8_9HYPH</name>
<dbReference type="SMART" id="SM00754">
    <property type="entry name" value="CHRD"/>
    <property type="match status" value="1"/>
</dbReference>
<feature type="chain" id="PRO_5047021542" description="CHRD domain-containing protein" evidence="1">
    <location>
        <begin position="27"/>
        <end position="145"/>
    </location>
</feature>
<dbReference type="InterPro" id="IPR010895">
    <property type="entry name" value="CHRD"/>
</dbReference>
<accession>A0ABU0FKZ8</accession>
<evidence type="ECO:0000313" key="4">
    <source>
        <dbReference type="Proteomes" id="UP001237448"/>
    </source>
</evidence>
<evidence type="ECO:0000259" key="2">
    <source>
        <dbReference type="PROSITE" id="PS50933"/>
    </source>
</evidence>
<evidence type="ECO:0000313" key="3">
    <source>
        <dbReference type="EMBL" id="MDQ0395287.1"/>
    </source>
</evidence>
<proteinExistence type="predicted"/>
<keyword evidence="1" id="KW-0732">Signal</keyword>